<sequence length="98" mass="11012">MWSTFALLDMIGSHTVGTYTIPNVVVDNPVVIGSMAPILNGRWICEQVDCAPSFLWLFGHLSTPPWVSVVQVSDLSRVSRCFNPRYEGPLIRHARMRP</sequence>
<reference evidence="1 2" key="1">
    <citation type="submission" date="2019-03" db="EMBL/GenBank/DDBJ databases">
        <title>The genome sequence of a newly discovered highly antifungal drug resistant Aspergillus species, Aspergillus tanneri NIH 1004.</title>
        <authorList>
            <person name="Mounaud S."/>
            <person name="Singh I."/>
            <person name="Joardar V."/>
            <person name="Pakala S."/>
            <person name="Pakala S."/>
            <person name="Venepally P."/>
            <person name="Hoover J."/>
            <person name="Nierman W."/>
            <person name="Chung J."/>
            <person name="Losada L."/>
        </authorList>
    </citation>
    <scope>NUCLEOTIDE SEQUENCE [LARGE SCALE GENOMIC DNA]</scope>
    <source>
        <strain evidence="1 2">NIH1004</strain>
    </source>
</reference>
<proteinExistence type="predicted"/>
<evidence type="ECO:0000313" key="2">
    <source>
        <dbReference type="Proteomes" id="UP000308092"/>
    </source>
</evidence>
<name>A0A4S3J2V5_9EURO</name>
<protein>
    <submittedName>
        <fullName evidence="1">Uncharacterized protein</fullName>
    </submittedName>
</protein>
<accession>A0A4S3J2V5</accession>
<evidence type="ECO:0000313" key="1">
    <source>
        <dbReference type="EMBL" id="THC88318.1"/>
    </source>
</evidence>
<comment type="caution">
    <text evidence="1">The sequence shown here is derived from an EMBL/GenBank/DDBJ whole genome shotgun (WGS) entry which is preliminary data.</text>
</comment>
<dbReference type="Proteomes" id="UP000308092">
    <property type="component" value="Unassembled WGS sequence"/>
</dbReference>
<dbReference type="AlphaFoldDB" id="A0A4S3J2V5"/>
<organism evidence="1 2">
    <name type="scientific">Aspergillus tanneri</name>
    <dbReference type="NCBI Taxonomy" id="1220188"/>
    <lineage>
        <taxon>Eukaryota</taxon>
        <taxon>Fungi</taxon>
        <taxon>Dikarya</taxon>
        <taxon>Ascomycota</taxon>
        <taxon>Pezizomycotina</taxon>
        <taxon>Eurotiomycetes</taxon>
        <taxon>Eurotiomycetidae</taxon>
        <taxon>Eurotiales</taxon>
        <taxon>Aspergillaceae</taxon>
        <taxon>Aspergillus</taxon>
        <taxon>Aspergillus subgen. Circumdati</taxon>
    </lineage>
</organism>
<dbReference type="VEuPathDB" id="FungiDB:EYZ11_012236"/>
<gene>
    <name evidence="1" type="ORF">EYZ11_012236</name>
</gene>
<keyword evidence="2" id="KW-1185">Reference proteome</keyword>
<dbReference type="EMBL" id="SOSA01000877">
    <property type="protein sequence ID" value="THC88318.1"/>
    <property type="molecule type" value="Genomic_DNA"/>
</dbReference>